<name>A0A158FY69_9BURK</name>
<gene>
    <name evidence="2" type="ORF">AWB69_01763</name>
</gene>
<keyword evidence="1" id="KW-0472">Membrane</keyword>
<proteinExistence type="predicted"/>
<feature type="transmembrane region" description="Helical" evidence="1">
    <location>
        <begin position="56"/>
        <end position="80"/>
    </location>
</feature>
<reference evidence="2 3" key="1">
    <citation type="submission" date="2016-01" db="EMBL/GenBank/DDBJ databases">
        <authorList>
            <person name="Oliw E.H."/>
        </authorList>
    </citation>
    <scope>NUCLEOTIDE SEQUENCE [LARGE SCALE GENOMIC DNA]</scope>
    <source>
        <strain evidence="2">LMG 27134</strain>
    </source>
</reference>
<dbReference type="EMBL" id="FCOK02000008">
    <property type="protein sequence ID" value="SAL24309.1"/>
    <property type="molecule type" value="Genomic_DNA"/>
</dbReference>
<protein>
    <submittedName>
        <fullName evidence="2">Transmembrane transcriptional regulator (Anti-sigma factor)</fullName>
    </submittedName>
</protein>
<dbReference type="OrthoDB" id="191790at2"/>
<keyword evidence="1" id="KW-1133">Transmembrane helix</keyword>
<evidence type="ECO:0000313" key="3">
    <source>
        <dbReference type="Proteomes" id="UP000054683"/>
    </source>
</evidence>
<accession>A0A158FY69</accession>
<dbReference type="Proteomes" id="UP000054683">
    <property type="component" value="Unassembled WGS sequence"/>
</dbReference>
<keyword evidence="1 2" id="KW-0812">Transmembrane</keyword>
<evidence type="ECO:0000256" key="1">
    <source>
        <dbReference type="SAM" id="Phobius"/>
    </source>
</evidence>
<dbReference type="AlphaFoldDB" id="A0A158FY69"/>
<organism evidence="2 3">
    <name type="scientific">Caballeronia udeis</name>
    <dbReference type="NCBI Taxonomy" id="1232866"/>
    <lineage>
        <taxon>Bacteria</taxon>
        <taxon>Pseudomonadati</taxon>
        <taxon>Pseudomonadota</taxon>
        <taxon>Betaproteobacteria</taxon>
        <taxon>Burkholderiales</taxon>
        <taxon>Burkholderiaceae</taxon>
        <taxon>Caballeronia</taxon>
    </lineage>
</organism>
<dbReference type="RefSeq" id="WP_062084314.1">
    <property type="nucleotide sequence ID" value="NZ_FCOK02000008.1"/>
</dbReference>
<evidence type="ECO:0000313" key="2">
    <source>
        <dbReference type="EMBL" id="SAL24309.1"/>
    </source>
</evidence>
<sequence length="230" mass="25616">METKPNSSLADKLRDGSLYERAPASLRAQVQARLKAETVKEAKQKPSPWNWSWRMAGVPFIGGGVAGIALCSMVFMTLLWTQQAPRGGDLQQEIVSSHVRALMSARTMDVLSSDQHTVKPWFNGRIDYAPPVVDPQAEGFPLVGGRLDYVDHRPVAVMIYRYLKHPIDLYVFPDDHGKSAPSSTPLVTQSDDGYSLVEWHQDGMVYWAISDASPVYIKRFAEAIKAGTRQ</sequence>